<evidence type="ECO:0000256" key="4">
    <source>
        <dbReference type="ARBA" id="ARBA00022989"/>
    </source>
</evidence>
<dbReference type="PANTHER" id="PTHR31258:SF2">
    <property type="entry name" value="TRANSMEMBRANE PROTEIN 54"/>
    <property type="match status" value="1"/>
</dbReference>
<dbReference type="AlphaFoldDB" id="A0AAV7TQN1"/>
<keyword evidence="4 6" id="KW-1133">Transmembrane helix</keyword>
<feature type="transmembrane region" description="Helical" evidence="6">
    <location>
        <begin position="21"/>
        <end position="41"/>
    </location>
</feature>
<gene>
    <name evidence="7" type="ORF">NDU88_003242</name>
</gene>
<name>A0AAV7TQN1_PLEWA</name>
<dbReference type="Pfam" id="PF12304">
    <property type="entry name" value="BCLP"/>
    <property type="match status" value="1"/>
</dbReference>
<keyword evidence="5 6" id="KW-0472">Membrane</keyword>
<evidence type="ECO:0000313" key="7">
    <source>
        <dbReference type="EMBL" id="KAJ1177992.1"/>
    </source>
</evidence>
<comment type="subcellular location">
    <subcellularLocation>
        <location evidence="1">Membrane</location>
        <topology evidence="1">Multi-pass membrane protein</topology>
    </subcellularLocation>
</comment>
<feature type="transmembrane region" description="Helical" evidence="6">
    <location>
        <begin position="93"/>
        <end position="117"/>
    </location>
</feature>
<evidence type="ECO:0008006" key="9">
    <source>
        <dbReference type="Google" id="ProtNLM"/>
    </source>
</evidence>
<dbReference type="EMBL" id="JANPWB010000006">
    <property type="protein sequence ID" value="KAJ1177992.1"/>
    <property type="molecule type" value="Genomic_DNA"/>
</dbReference>
<dbReference type="GO" id="GO:0016020">
    <property type="term" value="C:membrane"/>
    <property type="evidence" value="ECO:0007669"/>
    <property type="project" value="UniProtKB-SubCell"/>
</dbReference>
<keyword evidence="8" id="KW-1185">Reference proteome</keyword>
<evidence type="ECO:0000256" key="1">
    <source>
        <dbReference type="ARBA" id="ARBA00004141"/>
    </source>
</evidence>
<dbReference type="Proteomes" id="UP001066276">
    <property type="component" value="Chromosome 3_2"/>
</dbReference>
<accession>A0AAV7TQN1</accession>
<evidence type="ECO:0000256" key="6">
    <source>
        <dbReference type="SAM" id="Phobius"/>
    </source>
</evidence>
<proteinExistence type="inferred from homology"/>
<sequence>MCGKGFLDTTIFGKVLMKLGLALVVVGHLNFIVGAIVHGLVLRHVNKLQDIISLQYSISNILTVVSAILSVTCGITAIVLSQYLSKRPLGWSLFVLSVVNTLLSALCTVGITVSVVITFVNEGRTLLATCTFINLELIQISHECPFDPTRIYSTSLCLWAISIFLDIIEVIFSIRLFLHILQLLEVKICSKTKVKWQLPSEEAQALNAPVQVRSRRSEEDSCL</sequence>
<comment type="caution">
    <text evidence="7">The sequence shown here is derived from an EMBL/GenBank/DDBJ whole genome shotgun (WGS) entry which is preliminary data.</text>
</comment>
<evidence type="ECO:0000256" key="5">
    <source>
        <dbReference type="ARBA" id="ARBA00023136"/>
    </source>
</evidence>
<organism evidence="7 8">
    <name type="scientific">Pleurodeles waltl</name>
    <name type="common">Iberian ribbed newt</name>
    <dbReference type="NCBI Taxonomy" id="8319"/>
    <lineage>
        <taxon>Eukaryota</taxon>
        <taxon>Metazoa</taxon>
        <taxon>Chordata</taxon>
        <taxon>Craniata</taxon>
        <taxon>Vertebrata</taxon>
        <taxon>Euteleostomi</taxon>
        <taxon>Amphibia</taxon>
        <taxon>Batrachia</taxon>
        <taxon>Caudata</taxon>
        <taxon>Salamandroidea</taxon>
        <taxon>Salamandridae</taxon>
        <taxon>Pleurodelinae</taxon>
        <taxon>Pleurodeles</taxon>
    </lineage>
</organism>
<evidence type="ECO:0000313" key="8">
    <source>
        <dbReference type="Proteomes" id="UP001066276"/>
    </source>
</evidence>
<reference evidence="7" key="1">
    <citation type="journal article" date="2022" name="bioRxiv">
        <title>Sequencing and chromosome-scale assembly of the giantPleurodeles waltlgenome.</title>
        <authorList>
            <person name="Brown T."/>
            <person name="Elewa A."/>
            <person name="Iarovenko S."/>
            <person name="Subramanian E."/>
            <person name="Araus A.J."/>
            <person name="Petzold A."/>
            <person name="Susuki M."/>
            <person name="Suzuki K.-i.T."/>
            <person name="Hayashi T."/>
            <person name="Toyoda A."/>
            <person name="Oliveira C."/>
            <person name="Osipova E."/>
            <person name="Leigh N.D."/>
            <person name="Simon A."/>
            <person name="Yun M.H."/>
        </authorList>
    </citation>
    <scope>NUCLEOTIDE SEQUENCE</scope>
    <source>
        <strain evidence="7">20211129_DDA</strain>
        <tissue evidence="7">Liver</tissue>
    </source>
</reference>
<feature type="transmembrane region" description="Helical" evidence="6">
    <location>
        <begin position="61"/>
        <end position="81"/>
    </location>
</feature>
<keyword evidence="3 6" id="KW-0812">Transmembrane</keyword>
<dbReference type="PANTHER" id="PTHR31258">
    <property type="entry name" value="KERATINOCYTE-ASSOCIATED PROTEIN 3"/>
    <property type="match status" value="1"/>
</dbReference>
<feature type="transmembrane region" description="Helical" evidence="6">
    <location>
        <begin position="158"/>
        <end position="178"/>
    </location>
</feature>
<comment type="similarity">
    <text evidence="2">Belongs to the TMEM54 family.</text>
</comment>
<evidence type="ECO:0000256" key="3">
    <source>
        <dbReference type="ARBA" id="ARBA00022692"/>
    </source>
</evidence>
<evidence type="ECO:0000256" key="2">
    <source>
        <dbReference type="ARBA" id="ARBA00011030"/>
    </source>
</evidence>
<protein>
    <recommendedName>
        <fullName evidence="9">Transmembrane protein 54</fullName>
    </recommendedName>
</protein>
<dbReference type="InterPro" id="IPR020977">
    <property type="entry name" value="Beta-casein-like"/>
</dbReference>